<sequence length="344" mass="37029">MKPAFLILASALTIASAAPLAPTATSTTINMPRAATPTPTMTVSPVTTATPVVNNKGPSSHIPKHAVNGTSVHHRNNGINKFLSFDLTHRPLTSQTTILEVNKLCTARGSVADLRHIHNTIQRVDVTILRPAVLAAPAHSAKSKALKCQLYRNQVLEETCEERADAILHTSARRFARIQASIRNATAKIDHFCKGVDVKLFMDLPAAMATDARFRDHVLDRAAFAKIDVSKKSLNGTQTEAAAQFICPVSASSQLLERNRKIAEDAELDLFNHAIKVAGMDSAKVQALTCRKARNEILENVCAVNYLSITKGSPSELKSAKGSLADSVADVNEFCVGVKTNVPI</sequence>
<proteinExistence type="predicted"/>
<keyword evidence="3" id="KW-1185">Reference proteome</keyword>
<name>A0A4P9WFE2_9FUNG</name>
<dbReference type="OrthoDB" id="2151417at2759"/>
<organism evidence="2 3">
    <name type="scientific">Blyttiomyces helicus</name>
    <dbReference type="NCBI Taxonomy" id="388810"/>
    <lineage>
        <taxon>Eukaryota</taxon>
        <taxon>Fungi</taxon>
        <taxon>Fungi incertae sedis</taxon>
        <taxon>Chytridiomycota</taxon>
        <taxon>Chytridiomycota incertae sedis</taxon>
        <taxon>Chytridiomycetes</taxon>
        <taxon>Chytridiomycetes incertae sedis</taxon>
        <taxon>Blyttiomyces</taxon>
    </lineage>
</organism>
<dbReference type="Proteomes" id="UP000269721">
    <property type="component" value="Unassembled WGS sequence"/>
</dbReference>
<evidence type="ECO:0000313" key="2">
    <source>
        <dbReference type="EMBL" id="RKO90565.1"/>
    </source>
</evidence>
<feature type="signal peptide" evidence="1">
    <location>
        <begin position="1"/>
        <end position="17"/>
    </location>
</feature>
<dbReference type="AlphaFoldDB" id="A0A4P9WFE2"/>
<keyword evidence="1" id="KW-0732">Signal</keyword>
<dbReference type="EMBL" id="KZ995492">
    <property type="protein sequence ID" value="RKO90565.1"/>
    <property type="molecule type" value="Genomic_DNA"/>
</dbReference>
<reference evidence="3" key="1">
    <citation type="journal article" date="2018" name="Nat. Microbiol.">
        <title>Leveraging single-cell genomics to expand the fungal tree of life.</title>
        <authorList>
            <person name="Ahrendt S.R."/>
            <person name="Quandt C.A."/>
            <person name="Ciobanu D."/>
            <person name="Clum A."/>
            <person name="Salamov A."/>
            <person name="Andreopoulos B."/>
            <person name="Cheng J.F."/>
            <person name="Woyke T."/>
            <person name="Pelin A."/>
            <person name="Henrissat B."/>
            <person name="Reynolds N.K."/>
            <person name="Benny G.L."/>
            <person name="Smith M.E."/>
            <person name="James T.Y."/>
            <person name="Grigoriev I.V."/>
        </authorList>
    </citation>
    <scope>NUCLEOTIDE SEQUENCE [LARGE SCALE GENOMIC DNA]</scope>
</reference>
<feature type="chain" id="PRO_5020825020" evidence="1">
    <location>
        <begin position="18"/>
        <end position="344"/>
    </location>
</feature>
<evidence type="ECO:0000313" key="3">
    <source>
        <dbReference type="Proteomes" id="UP000269721"/>
    </source>
</evidence>
<evidence type="ECO:0000256" key="1">
    <source>
        <dbReference type="SAM" id="SignalP"/>
    </source>
</evidence>
<protein>
    <submittedName>
        <fullName evidence="2">Uncharacterized protein</fullName>
    </submittedName>
</protein>
<accession>A0A4P9WFE2</accession>
<gene>
    <name evidence="2" type="ORF">BDK51DRAFT_46632</name>
</gene>